<protein>
    <submittedName>
        <fullName evidence="12">Cytochrome P450</fullName>
    </submittedName>
</protein>
<dbReference type="PROSITE" id="PS00086">
    <property type="entry name" value="CYTOCHROME_P450"/>
    <property type="match status" value="1"/>
</dbReference>
<comment type="pathway">
    <text evidence="2">Secondary metabolite biosynthesis.</text>
</comment>
<keyword evidence="8 10" id="KW-0503">Monooxygenase</keyword>
<dbReference type="InterPro" id="IPR017972">
    <property type="entry name" value="Cyt_P450_CS"/>
</dbReference>
<dbReference type="InterPro" id="IPR050364">
    <property type="entry name" value="Cytochrome_P450_fung"/>
</dbReference>
<evidence type="ECO:0000256" key="6">
    <source>
        <dbReference type="ARBA" id="ARBA00023002"/>
    </source>
</evidence>
<evidence type="ECO:0000313" key="13">
    <source>
        <dbReference type="Proteomes" id="UP000076798"/>
    </source>
</evidence>
<dbReference type="GO" id="GO:0005506">
    <property type="term" value="F:iron ion binding"/>
    <property type="evidence" value="ECO:0007669"/>
    <property type="project" value="InterPro"/>
</dbReference>
<dbReference type="Pfam" id="PF00067">
    <property type="entry name" value="p450"/>
    <property type="match status" value="1"/>
</dbReference>
<dbReference type="CDD" id="cd11065">
    <property type="entry name" value="CYP64-like"/>
    <property type="match status" value="1"/>
</dbReference>
<accession>A0A166FRC9</accession>
<evidence type="ECO:0000256" key="8">
    <source>
        <dbReference type="ARBA" id="ARBA00023033"/>
    </source>
</evidence>
<feature type="transmembrane region" description="Helical" evidence="11">
    <location>
        <begin position="20"/>
        <end position="39"/>
    </location>
</feature>
<keyword evidence="11" id="KW-0472">Membrane</keyword>
<comment type="similarity">
    <text evidence="3 10">Belongs to the cytochrome P450 family.</text>
</comment>
<dbReference type="PANTHER" id="PTHR46300">
    <property type="entry name" value="P450, PUTATIVE (EUROFUNG)-RELATED-RELATED"/>
    <property type="match status" value="1"/>
</dbReference>
<keyword evidence="7 9" id="KW-0408">Iron</keyword>
<dbReference type="EMBL" id="KV428026">
    <property type="protein sequence ID" value="KZT40926.1"/>
    <property type="molecule type" value="Genomic_DNA"/>
</dbReference>
<dbReference type="PANTHER" id="PTHR46300:SF7">
    <property type="entry name" value="P450, PUTATIVE (EUROFUNG)-RELATED"/>
    <property type="match status" value="1"/>
</dbReference>
<dbReference type="PRINTS" id="PR00385">
    <property type="entry name" value="P450"/>
</dbReference>
<feature type="binding site" description="axial binding residue" evidence="9">
    <location>
        <position position="464"/>
    </location>
    <ligand>
        <name>heme</name>
        <dbReference type="ChEBI" id="CHEBI:30413"/>
    </ligand>
    <ligandPart>
        <name>Fe</name>
        <dbReference type="ChEBI" id="CHEBI:18248"/>
    </ligandPart>
</feature>
<dbReference type="STRING" id="1314776.A0A166FRC9"/>
<dbReference type="InterPro" id="IPR036396">
    <property type="entry name" value="Cyt_P450_sf"/>
</dbReference>
<dbReference type="Proteomes" id="UP000076798">
    <property type="component" value="Unassembled WGS sequence"/>
</dbReference>
<evidence type="ECO:0000256" key="9">
    <source>
        <dbReference type="PIRSR" id="PIRSR602401-1"/>
    </source>
</evidence>
<evidence type="ECO:0000313" key="12">
    <source>
        <dbReference type="EMBL" id="KZT40926.1"/>
    </source>
</evidence>
<keyword evidence="11" id="KW-1133">Transmembrane helix</keyword>
<keyword evidence="4 9" id="KW-0349">Heme</keyword>
<evidence type="ECO:0000256" key="3">
    <source>
        <dbReference type="ARBA" id="ARBA00010617"/>
    </source>
</evidence>
<keyword evidence="5 9" id="KW-0479">Metal-binding</keyword>
<dbReference type="GO" id="GO:0020037">
    <property type="term" value="F:heme binding"/>
    <property type="evidence" value="ECO:0007669"/>
    <property type="project" value="InterPro"/>
</dbReference>
<evidence type="ECO:0000256" key="1">
    <source>
        <dbReference type="ARBA" id="ARBA00001971"/>
    </source>
</evidence>
<dbReference type="SUPFAM" id="SSF48264">
    <property type="entry name" value="Cytochrome P450"/>
    <property type="match status" value="1"/>
</dbReference>
<name>A0A166FRC9_9AGAM</name>
<dbReference type="AlphaFoldDB" id="A0A166FRC9"/>
<dbReference type="GO" id="GO:0004497">
    <property type="term" value="F:monooxygenase activity"/>
    <property type="evidence" value="ECO:0007669"/>
    <property type="project" value="UniProtKB-KW"/>
</dbReference>
<dbReference type="OrthoDB" id="2789670at2759"/>
<comment type="cofactor">
    <cofactor evidence="1 9">
        <name>heme</name>
        <dbReference type="ChEBI" id="CHEBI:30413"/>
    </cofactor>
</comment>
<keyword evidence="6 10" id="KW-0560">Oxidoreductase</keyword>
<evidence type="ECO:0000256" key="4">
    <source>
        <dbReference type="ARBA" id="ARBA00022617"/>
    </source>
</evidence>
<sequence length="544" mass="61650">MFKDSQFFSSFSLDSVSQLSTVTLLLFIPAFIFIARQALPRLVFADPRRLVYPPGPKGVPFLGNAHQMAPSRRWYQFADWASRYGSVVGIRIMRQTVIILNKYEVAVDLLTKKGAIYSSRPKQTLGSLYGGWDFATSQLPYGDELVSQRRFAYRFLNAPEVTGYHAFLAESARIAVARILRTPENFKQWVHMSTGRNIMMMAYGHEVSGEEDEWIKRADSAVQTRFVLGTPGAHPIDVFPILGKLPFWIWGKEFKKNIEAMRSSAYGISQAPYEAVRKQMREGTAVHSMVSKLVEDNIKDDGTVRYEKEIYGIAGTIYFAGTDTSNATIEAFIVAMITHPDIQKKAQSELDELLRGQRLPVLDDRDSLPYVQAVFKETLRWKPVVPLGLPHFLTENDEYKGMLLPARSIIIGNTWNMMHDEEIYPLPLSFDPTRFLLYKKNKPVFNPDILDPEEIAFGFGRRICPGRHFAVSSIWITMATLLTAFEMSPPLDSDGKPVLPDLEFGDGLASRPKPFRCVFRPRSDNIPTLLSDYPPASMARPLVR</sequence>
<evidence type="ECO:0000256" key="5">
    <source>
        <dbReference type="ARBA" id="ARBA00022723"/>
    </source>
</evidence>
<evidence type="ECO:0000256" key="10">
    <source>
        <dbReference type="RuleBase" id="RU000461"/>
    </source>
</evidence>
<evidence type="ECO:0000256" key="7">
    <source>
        <dbReference type="ARBA" id="ARBA00023004"/>
    </source>
</evidence>
<dbReference type="GO" id="GO:0016705">
    <property type="term" value="F:oxidoreductase activity, acting on paired donors, with incorporation or reduction of molecular oxygen"/>
    <property type="evidence" value="ECO:0007669"/>
    <property type="project" value="InterPro"/>
</dbReference>
<keyword evidence="13" id="KW-1185">Reference proteome</keyword>
<dbReference type="InterPro" id="IPR001128">
    <property type="entry name" value="Cyt_P450"/>
</dbReference>
<evidence type="ECO:0000256" key="2">
    <source>
        <dbReference type="ARBA" id="ARBA00005179"/>
    </source>
</evidence>
<gene>
    <name evidence="12" type="ORF">SISSUDRAFT_1001436</name>
</gene>
<proteinExistence type="inferred from homology"/>
<reference evidence="12 13" key="1">
    <citation type="journal article" date="2016" name="Mol. Biol. Evol.">
        <title>Comparative Genomics of Early-Diverging Mushroom-Forming Fungi Provides Insights into the Origins of Lignocellulose Decay Capabilities.</title>
        <authorList>
            <person name="Nagy L.G."/>
            <person name="Riley R."/>
            <person name="Tritt A."/>
            <person name="Adam C."/>
            <person name="Daum C."/>
            <person name="Floudas D."/>
            <person name="Sun H."/>
            <person name="Yadav J.S."/>
            <person name="Pangilinan J."/>
            <person name="Larsson K.H."/>
            <person name="Matsuura K."/>
            <person name="Barry K."/>
            <person name="Labutti K."/>
            <person name="Kuo R."/>
            <person name="Ohm R.A."/>
            <person name="Bhattacharya S.S."/>
            <person name="Shirouzu T."/>
            <person name="Yoshinaga Y."/>
            <person name="Martin F.M."/>
            <person name="Grigoriev I.V."/>
            <person name="Hibbett D.S."/>
        </authorList>
    </citation>
    <scope>NUCLEOTIDE SEQUENCE [LARGE SCALE GENOMIC DNA]</scope>
    <source>
        <strain evidence="12 13">HHB10207 ss-3</strain>
    </source>
</reference>
<dbReference type="PRINTS" id="PR00463">
    <property type="entry name" value="EP450I"/>
</dbReference>
<organism evidence="12 13">
    <name type="scientific">Sistotremastrum suecicum HHB10207 ss-3</name>
    <dbReference type="NCBI Taxonomy" id="1314776"/>
    <lineage>
        <taxon>Eukaryota</taxon>
        <taxon>Fungi</taxon>
        <taxon>Dikarya</taxon>
        <taxon>Basidiomycota</taxon>
        <taxon>Agaricomycotina</taxon>
        <taxon>Agaricomycetes</taxon>
        <taxon>Sistotremastrales</taxon>
        <taxon>Sistotremastraceae</taxon>
        <taxon>Sistotremastrum</taxon>
    </lineage>
</organism>
<evidence type="ECO:0000256" key="11">
    <source>
        <dbReference type="SAM" id="Phobius"/>
    </source>
</evidence>
<dbReference type="Gene3D" id="1.10.630.10">
    <property type="entry name" value="Cytochrome P450"/>
    <property type="match status" value="1"/>
</dbReference>
<keyword evidence="11" id="KW-0812">Transmembrane</keyword>
<dbReference type="InterPro" id="IPR002401">
    <property type="entry name" value="Cyt_P450_E_grp-I"/>
</dbReference>